<dbReference type="AlphaFoldDB" id="A0AAU9EPU1"/>
<evidence type="ECO:0000259" key="3">
    <source>
        <dbReference type="Pfam" id="PF08338"/>
    </source>
</evidence>
<dbReference type="SUPFAM" id="SSF51735">
    <property type="entry name" value="NAD(P)-binding Rossmann-fold domains"/>
    <property type="match status" value="1"/>
</dbReference>
<keyword evidence="5" id="KW-1185">Reference proteome</keyword>
<feature type="domain" description="NAD-dependent epimerase/dehydratase" evidence="2">
    <location>
        <begin position="3"/>
        <end position="220"/>
    </location>
</feature>
<gene>
    <name evidence="4" type="ORF">FAK_41050</name>
</gene>
<dbReference type="NCBIfam" id="TIGR01777">
    <property type="entry name" value="yfcH"/>
    <property type="match status" value="1"/>
</dbReference>
<evidence type="ECO:0000256" key="1">
    <source>
        <dbReference type="ARBA" id="ARBA00009353"/>
    </source>
</evidence>
<organism evidence="4 5">
    <name type="scientific">Desulfoferula mesophila</name>
    <dbReference type="NCBI Taxonomy" id="3058419"/>
    <lineage>
        <taxon>Bacteria</taxon>
        <taxon>Pseudomonadati</taxon>
        <taxon>Thermodesulfobacteriota</taxon>
        <taxon>Desulfarculia</taxon>
        <taxon>Desulfarculales</taxon>
        <taxon>Desulfarculaceae</taxon>
        <taxon>Desulfoferula</taxon>
    </lineage>
</organism>
<dbReference type="PANTHER" id="PTHR11092:SF0">
    <property type="entry name" value="EPIMERASE FAMILY PROTEIN SDR39U1"/>
    <property type="match status" value="1"/>
</dbReference>
<sequence length="300" mass="31573">MQVFVTGGSGFVGTTLCARLRQSGHAVTVLTRSEKGAARLPAGVEACVGDPTAPGDWQEAAAACDAAVNLAGANLFNRWSEEYKALIRSSRVDTTRNLVAALARHQGEAPVLVSASAVGYYGPRGDEELSEQSPPGDDFLAKVCLEWEAEARAAAKFGARVACTRFGIVLGDGGGALGQMLPVFKLGLGGPLGSGRQWFSWIHQEDLVAALLFCLESQVSGALNCCAPHPVRNREFTRTLGRVLGRPALLPAPGFAVRLALGEMGSVVLTGQRVIPQALTRAGFSFKFPELEGALRDLLA</sequence>
<dbReference type="PANTHER" id="PTHR11092">
    <property type="entry name" value="SUGAR NUCLEOTIDE EPIMERASE RELATED"/>
    <property type="match status" value="1"/>
</dbReference>
<evidence type="ECO:0000313" key="4">
    <source>
        <dbReference type="EMBL" id="BEQ17039.1"/>
    </source>
</evidence>
<evidence type="ECO:0000259" key="2">
    <source>
        <dbReference type="Pfam" id="PF01370"/>
    </source>
</evidence>
<dbReference type="RefSeq" id="WP_338603724.1">
    <property type="nucleotide sequence ID" value="NZ_AP028679.1"/>
</dbReference>
<reference evidence="5" key="1">
    <citation type="journal article" date="2023" name="Arch. Microbiol.">
        <title>Desulfoferula mesophilus gen. nov. sp. nov., a mesophilic sulfate-reducing bacterium isolated from a brackish lake sediment.</title>
        <authorList>
            <person name="Watanabe T."/>
            <person name="Yabe T."/>
            <person name="Tsuji J.M."/>
            <person name="Fukui M."/>
        </authorList>
    </citation>
    <scope>NUCLEOTIDE SEQUENCE [LARGE SCALE GENOMIC DNA]</scope>
    <source>
        <strain evidence="5">12FAK</strain>
    </source>
</reference>
<dbReference type="Pfam" id="PF01370">
    <property type="entry name" value="Epimerase"/>
    <property type="match status" value="1"/>
</dbReference>
<dbReference type="KEGG" id="dmp:FAK_41050"/>
<proteinExistence type="inferred from homology"/>
<dbReference type="InterPro" id="IPR036291">
    <property type="entry name" value="NAD(P)-bd_dom_sf"/>
</dbReference>
<dbReference type="Proteomes" id="UP001366166">
    <property type="component" value="Chromosome"/>
</dbReference>
<accession>A0AAU9EPU1</accession>
<dbReference type="InterPro" id="IPR010099">
    <property type="entry name" value="SDR39U1"/>
</dbReference>
<dbReference type="Gene3D" id="3.40.50.720">
    <property type="entry name" value="NAD(P)-binding Rossmann-like Domain"/>
    <property type="match status" value="1"/>
</dbReference>
<protein>
    <submittedName>
        <fullName evidence="4">Epimerase</fullName>
    </submittedName>
</protein>
<dbReference type="InterPro" id="IPR013549">
    <property type="entry name" value="DUF1731"/>
</dbReference>
<dbReference type="InterPro" id="IPR001509">
    <property type="entry name" value="Epimerase_deHydtase"/>
</dbReference>
<evidence type="ECO:0000313" key="5">
    <source>
        <dbReference type="Proteomes" id="UP001366166"/>
    </source>
</evidence>
<comment type="similarity">
    <text evidence="1">Belongs to the NAD(P)-dependent epimerase/dehydratase family. SDR39U1 subfamily.</text>
</comment>
<dbReference type="EMBL" id="AP028679">
    <property type="protein sequence ID" value="BEQ17039.1"/>
    <property type="molecule type" value="Genomic_DNA"/>
</dbReference>
<feature type="domain" description="DUF1731" evidence="3">
    <location>
        <begin position="252"/>
        <end position="298"/>
    </location>
</feature>
<name>A0AAU9EPU1_9BACT</name>
<dbReference type="Pfam" id="PF08338">
    <property type="entry name" value="DUF1731"/>
    <property type="match status" value="1"/>
</dbReference>